<evidence type="ECO:0000256" key="1">
    <source>
        <dbReference type="ARBA" id="ARBA00004651"/>
    </source>
</evidence>
<feature type="transmembrane region" description="Helical" evidence="7">
    <location>
        <begin position="383"/>
        <end position="405"/>
    </location>
</feature>
<feature type="transmembrane region" description="Helical" evidence="7">
    <location>
        <begin position="770"/>
        <end position="788"/>
    </location>
</feature>
<dbReference type="RefSeq" id="WP_240178469.1">
    <property type="nucleotide sequence ID" value="NZ_CP092362.2"/>
</dbReference>
<dbReference type="Gene3D" id="1.20.1640.10">
    <property type="entry name" value="Multidrug efflux transporter AcrB transmembrane domain"/>
    <property type="match status" value="2"/>
</dbReference>
<dbReference type="InterPro" id="IPR004869">
    <property type="entry name" value="MMPL_dom"/>
</dbReference>
<feature type="transmembrane region" description="Helical" evidence="7">
    <location>
        <begin position="197"/>
        <end position="218"/>
    </location>
</feature>
<keyword evidence="3" id="KW-1003">Cell membrane</keyword>
<comment type="subcellular location">
    <subcellularLocation>
        <location evidence="1">Cell membrane</location>
        <topology evidence="1">Multi-pass membrane protein</topology>
    </subcellularLocation>
</comment>
<dbReference type="PANTHER" id="PTHR33406">
    <property type="entry name" value="MEMBRANE PROTEIN MJ1562-RELATED"/>
    <property type="match status" value="1"/>
</dbReference>
<feature type="transmembrane region" description="Helical" evidence="7">
    <location>
        <begin position="301"/>
        <end position="322"/>
    </location>
</feature>
<evidence type="ECO:0000256" key="4">
    <source>
        <dbReference type="ARBA" id="ARBA00022692"/>
    </source>
</evidence>
<feature type="transmembrane region" description="Helical" evidence="7">
    <location>
        <begin position="260"/>
        <end position="280"/>
    </location>
</feature>
<organism evidence="9 10">
    <name type="scientific">Mycolicibacterium crocinum</name>
    <dbReference type="NCBI Taxonomy" id="388459"/>
    <lineage>
        <taxon>Bacteria</taxon>
        <taxon>Bacillati</taxon>
        <taxon>Actinomycetota</taxon>
        <taxon>Actinomycetes</taxon>
        <taxon>Mycobacteriales</taxon>
        <taxon>Mycobacteriaceae</taxon>
        <taxon>Mycolicibacterium</taxon>
    </lineage>
</organism>
<dbReference type="Pfam" id="PF03176">
    <property type="entry name" value="MMPL"/>
    <property type="match status" value="2"/>
</dbReference>
<feature type="transmembrane region" description="Helical" evidence="7">
    <location>
        <begin position="823"/>
        <end position="847"/>
    </location>
</feature>
<evidence type="ECO:0000256" key="3">
    <source>
        <dbReference type="ARBA" id="ARBA00022475"/>
    </source>
</evidence>
<reference evidence="9" key="1">
    <citation type="submission" date="2022-08" db="EMBL/GenBank/DDBJ databases">
        <title>Whole genome sequencing of non-tuberculosis mycobacteria type-strains.</title>
        <authorList>
            <person name="Igarashi Y."/>
            <person name="Osugi A."/>
            <person name="Mitarai S."/>
        </authorList>
    </citation>
    <scope>NUCLEOTIDE SEQUENCE</scope>
    <source>
        <strain evidence="9">JCM 16369</strain>
    </source>
</reference>
<feature type="transmembrane region" description="Helical" evidence="7">
    <location>
        <begin position="22"/>
        <end position="45"/>
    </location>
</feature>
<dbReference type="Proteomes" id="UP001055337">
    <property type="component" value="Chromosome"/>
</dbReference>
<comment type="similarity">
    <text evidence="2">Belongs to the resistance-nodulation-cell division (RND) (TC 2.A.6) family. MmpL subfamily.</text>
</comment>
<dbReference type="SUPFAM" id="SSF82866">
    <property type="entry name" value="Multidrug efflux transporter AcrB transmembrane domain"/>
    <property type="match status" value="2"/>
</dbReference>
<evidence type="ECO:0000256" key="7">
    <source>
        <dbReference type="SAM" id="Phobius"/>
    </source>
</evidence>
<feature type="transmembrane region" description="Helical" evidence="7">
    <location>
        <begin position="897"/>
        <end position="919"/>
    </location>
</feature>
<protein>
    <submittedName>
        <fullName evidence="9">MMPL family transporter</fullName>
    </submittedName>
</protein>
<evidence type="ECO:0000313" key="9">
    <source>
        <dbReference type="EMBL" id="ULN41981.1"/>
    </source>
</evidence>
<gene>
    <name evidence="9" type="ORF">MI149_02275</name>
</gene>
<accession>A0ABY3TKM0</accession>
<evidence type="ECO:0000256" key="6">
    <source>
        <dbReference type="ARBA" id="ARBA00023136"/>
    </source>
</evidence>
<keyword evidence="6 7" id="KW-0472">Membrane</keyword>
<proteinExistence type="inferred from homology"/>
<feature type="transmembrane region" description="Helical" evidence="7">
    <location>
        <begin position="795"/>
        <end position="817"/>
    </location>
</feature>
<keyword evidence="10" id="KW-1185">Reference proteome</keyword>
<feature type="domain" description="Membrane transport protein MMPL" evidence="8">
    <location>
        <begin position="59"/>
        <end position="387"/>
    </location>
</feature>
<evidence type="ECO:0000256" key="2">
    <source>
        <dbReference type="ARBA" id="ARBA00010157"/>
    </source>
</evidence>
<evidence type="ECO:0000259" key="8">
    <source>
        <dbReference type="Pfam" id="PF03176"/>
    </source>
</evidence>
<feature type="transmembrane region" description="Helical" evidence="7">
    <location>
        <begin position="225"/>
        <end position="248"/>
    </location>
</feature>
<dbReference type="EMBL" id="CP092362">
    <property type="protein sequence ID" value="ULN41981.1"/>
    <property type="molecule type" value="Genomic_DNA"/>
</dbReference>
<sequence length="967" mass="105267">MTHTVTAPDPVSKPKRPVVPHLLRILALPIVLFWIAMAVLVNVVAPQLEVVGEMHSAPMAPEDAPSMKAMKLMGANFQEFNSNSTIMIVVEGQKPLGPDAHQYYDEIIRKLEQDPEHIQHIQDFWGDTLTAAGAQSADGKASYVMLNLAGEQGQTLANEGVDAVRKVIKETPAPPGVQAYVAGPAALTDDLHVIGNASLAMITLITLAAIAGMLLIVYRSIRTTLIQLFLTFLALLTARGVVSILALHGAFGLTTFAGNILTMLAIAAATDYGIFIFGRYREDRGMGLDRDESYYATFKSVAPVIVGSGLTIAGATYCLSFARLPYFTTMGAPVAIGMLVIVAIAVTLGPAVLFLGSRVGLYESKRPPQSRFWRRVGTAVVRWPAPIFVASLFVVLIGIVAIPGYKPAYNDRYYLPTEAPVNQGFAAADRHFPQARMNPDILMVEADHDMRNPADMLVLNKIASNVMHTEGIAMVQSITRPLGIPIQHSSIPFQTSVQGQTSNMNLPFQRDQLDNQLKTVDSMNVSIDILEKQYQLSLKQTQLTQDSAARSQDLLETTKQLRDNIANFDDQFRPMRNYFYWEPHCYDIPLCAAARSLFDSLDGIDQVTDKTEGVQGNTDQLAAIAPQLTALLPQTIASMKVSRDLALASYNSQKALLDQMQATNDTALAMGESFDQAKNDDLFFLPPEAFQNPDFQRGLKMFLSPDGKSTRMFITHEGDPATVDGIARVDSERKAAQEALKMSSLSNAKIHLGGVAATYKDMSDGARYDLLIAVVSSLTLIFMIMLILTRSVVAALVIVGTAGSSIAASFGISVLLWQDLFGIQVQWLVMLMSVIILLAVGSDYNLLLVSRFKDEIHAGLKTGIIRSMAGTGGVVTSAGLVFAATMAGMMFSKLVVLAQMGSTIAIGLLIDTFIVRSLLMPSIATMLGRWFWWPQVVYPRGDYHFLPPQPRRRSSDDVDTAALPAQA</sequence>
<dbReference type="InterPro" id="IPR004707">
    <property type="entry name" value="MmpL_fam"/>
</dbReference>
<keyword evidence="4 7" id="KW-0812">Transmembrane</keyword>
<evidence type="ECO:0000256" key="5">
    <source>
        <dbReference type="ARBA" id="ARBA00022989"/>
    </source>
</evidence>
<evidence type="ECO:0000313" key="10">
    <source>
        <dbReference type="Proteomes" id="UP001055337"/>
    </source>
</evidence>
<feature type="domain" description="Membrane transport protein MMPL" evidence="8">
    <location>
        <begin position="609"/>
        <end position="936"/>
    </location>
</feature>
<dbReference type="InterPro" id="IPR050545">
    <property type="entry name" value="Mycobact_MmpL"/>
</dbReference>
<dbReference type="NCBIfam" id="TIGR00833">
    <property type="entry name" value="actII"/>
    <property type="match status" value="1"/>
</dbReference>
<name>A0ABY3TKM0_9MYCO</name>
<feature type="transmembrane region" description="Helical" evidence="7">
    <location>
        <begin position="334"/>
        <end position="362"/>
    </location>
</feature>
<keyword evidence="5 7" id="KW-1133">Transmembrane helix</keyword>
<feature type="transmembrane region" description="Helical" evidence="7">
    <location>
        <begin position="868"/>
        <end position="891"/>
    </location>
</feature>
<dbReference type="PANTHER" id="PTHR33406:SF6">
    <property type="entry name" value="MEMBRANE PROTEIN YDGH-RELATED"/>
    <property type="match status" value="1"/>
</dbReference>